<gene>
    <name evidence="2" type="primary">Dmoj\GI15046</name>
    <name evidence="2" type="ORF">Dmoj_GI15046</name>
</gene>
<evidence type="ECO:0000256" key="1">
    <source>
        <dbReference type="SAM" id="MobiDB-lite"/>
    </source>
</evidence>
<proteinExistence type="predicted"/>
<evidence type="ECO:0000313" key="3">
    <source>
        <dbReference type="Proteomes" id="UP000009192"/>
    </source>
</evidence>
<keyword evidence="3" id="KW-1185">Reference proteome</keyword>
<organism evidence="2 3">
    <name type="scientific">Drosophila mojavensis</name>
    <name type="common">Fruit fly</name>
    <dbReference type="NCBI Taxonomy" id="7230"/>
    <lineage>
        <taxon>Eukaryota</taxon>
        <taxon>Metazoa</taxon>
        <taxon>Ecdysozoa</taxon>
        <taxon>Arthropoda</taxon>
        <taxon>Hexapoda</taxon>
        <taxon>Insecta</taxon>
        <taxon>Pterygota</taxon>
        <taxon>Neoptera</taxon>
        <taxon>Endopterygota</taxon>
        <taxon>Diptera</taxon>
        <taxon>Brachycera</taxon>
        <taxon>Muscomorpha</taxon>
        <taxon>Ephydroidea</taxon>
        <taxon>Drosophilidae</taxon>
        <taxon>Drosophila</taxon>
    </lineage>
</organism>
<reference evidence="2 3" key="1">
    <citation type="journal article" date="2007" name="Nature">
        <title>Evolution of genes and genomes on the Drosophila phylogeny.</title>
        <authorList>
            <consortium name="Drosophila 12 Genomes Consortium"/>
            <person name="Clark A.G."/>
            <person name="Eisen M.B."/>
            <person name="Smith D.R."/>
            <person name="Bergman C.M."/>
            <person name="Oliver B."/>
            <person name="Markow T.A."/>
            <person name="Kaufman T.C."/>
            <person name="Kellis M."/>
            <person name="Gelbart W."/>
            <person name="Iyer V.N."/>
            <person name="Pollard D.A."/>
            <person name="Sackton T.B."/>
            <person name="Larracuente A.M."/>
            <person name="Singh N.D."/>
            <person name="Abad J.P."/>
            <person name="Abt D.N."/>
            <person name="Adryan B."/>
            <person name="Aguade M."/>
            <person name="Akashi H."/>
            <person name="Anderson W.W."/>
            <person name="Aquadro C.F."/>
            <person name="Ardell D.H."/>
            <person name="Arguello R."/>
            <person name="Artieri C.G."/>
            <person name="Barbash D.A."/>
            <person name="Barker D."/>
            <person name="Barsanti P."/>
            <person name="Batterham P."/>
            <person name="Batzoglou S."/>
            <person name="Begun D."/>
            <person name="Bhutkar A."/>
            <person name="Blanco E."/>
            <person name="Bosak S.A."/>
            <person name="Bradley R.K."/>
            <person name="Brand A.D."/>
            <person name="Brent M.R."/>
            <person name="Brooks A.N."/>
            <person name="Brown R.H."/>
            <person name="Butlin R.K."/>
            <person name="Caggese C."/>
            <person name="Calvi B.R."/>
            <person name="Bernardo de Carvalho A."/>
            <person name="Caspi A."/>
            <person name="Castrezana S."/>
            <person name="Celniker S.E."/>
            <person name="Chang J.L."/>
            <person name="Chapple C."/>
            <person name="Chatterji S."/>
            <person name="Chinwalla A."/>
            <person name="Civetta A."/>
            <person name="Clifton S.W."/>
            <person name="Comeron J.M."/>
            <person name="Costello J.C."/>
            <person name="Coyne J.A."/>
            <person name="Daub J."/>
            <person name="David R.G."/>
            <person name="Delcher A.L."/>
            <person name="Delehaunty K."/>
            <person name="Do C.B."/>
            <person name="Ebling H."/>
            <person name="Edwards K."/>
            <person name="Eickbush T."/>
            <person name="Evans J.D."/>
            <person name="Filipski A."/>
            <person name="Findeiss S."/>
            <person name="Freyhult E."/>
            <person name="Fulton L."/>
            <person name="Fulton R."/>
            <person name="Garcia A.C."/>
            <person name="Gardiner A."/>
            <person name="Garfield D.A."/>
            <person name="Garvin B.E."/>
            <person name="Gibson G."/>
            <person name="Gilbert D."/>
            <person name="Gnerre S."/>
            <person name="Godfrey J."/>
            <person name="Good R."/>
            <person name="Gotea V."/>
            <person name="Gravely B."/>
            <person name="Greenberg A.J."/>
            <person name="Griffiths-Jones S."/>
            <person name="Gross S."/>
            <person name="Guigo R."/>
            <person name="Gustafson E.A."/>
            <person name="Haerty W."/>
            <person name="Hahn M.W."/>
            <person name="Halligan D.L."/>
            <person name="Halpern A.L."/>
            <person name="Halter G.M."/>
            <person name="Han M.V."/>
            <person name="Heger A."/>
            <person name="Hillier L."/>
            <person name="Hinrichs A.S."/>
            <person name="Holmes I."/>
            <person name="Hoskins R.A."/>
            <person name="Hubisz M.J."/>
            <person name="Hultmark D."/>
            <person name="Huntley M.A."/>
            <person name="Jaffe D.B."/>
            <person name="Jagadeeshan S."/>
            <person name="Jeck W.R."/>
            <person name="Johnson J."/>
            <person name="Jones C.D."/>
            <person name="Jordan W.C."/>
            <person name="Karpen G.H."/>
            <person name="Kataoka E."/>
            <person name="Keightley P.D."/>
            <person name="Kheradpour P."/>
            <person name="Kirkness E.F."/>
            <person name="Koerich L.B."/>
            <person name="Kristiansen K."/>
            <person name="Kudrna D."/>
            <person name="Kulathinal R.J."/>
            <person name="Kumar S."/>
            <person name="Kwok R."/>
            <person name="Lander E."/>
            <person name="Langley C.H."/>
            <person name="Lapoint R."/>
            <person name="Lazzaro B.P."/>
            <person name="Lee S.J."/>
            <person name="Levesque L."/>
            <person name="Li R."/>
            <person name="Lin C.F."/>
            <person name="Lin M.F."/>
            <person name="Lindblad-Toh K."/>
            <person name="Llopart A."/>
            <person name="Long M."/>
            <person name="Low L."/>
            <person name="Lozovsky E."/>
            <person name="Lu J."/>
            <person name="Luo M."/>
            <person name="Machado C.A."/>
            <person name="Makalowski W."/>
            <person name="Marzo M."/>
            <person name="Matsuda M."/>
            <person name="Matzkin L."/>
            <person name="McAllister B."/>
            <person name="McBride C.S."/>
            <person name="McKernan B."/>
            <person name="McKernan K."/>
            <person name="Mendez-Lago M."/>
            <person name="Minx P."/>
            <person name="Mollenhauer M.U."/>
            <person name="Montooth K."/>
            <person name="Mount S.M."/>
            <person name="Mu X."/>
            <person name="Myers E."/>
            <person name="Negre B."/>
            <person name="Newfeld S."/>
            <person name="Nielsen R."/>
            <person name="Noor M.A."/>
            <person name="O'Grady P."/>
            <person name="Pachter L."/>
            <person name="Papaceit M."/>
            <person name="Parisi M.J."/>
            <person name="Parisi M."/>
            <person name="Parts L."/>
            <person name="Pedersen J.S."/>
            <person name="Pesole G."/>
            <person name="Phillippy A.M."/>
            <person name="Ponting C.P."/>
            <person name="Pop M."/>
            <person name="Porcelli D."/>
            <person name="Powell J.R."/>
            <person name="Prohaska S."/>
            <person name="Pruitt K."/>
            <person name="Puig M."/>
            <person name="Quesneville H."/>
            <person name="Ram K.R."/>
            <person name="Rand D."/>
            <person name="Rasmussen M.D."/>
            <person name="Reed L.K."/>
            <person name="Reenan R."/>
            <person name="Reily A."/>
            <person name="Remington K.A."/>
            <person name="Rieger T.T."/>
            <person name="Ritchie M.G."/>
            <person name="Robin C."/>
            <person name="Rogers Y.H."/>
            <person name="Rohde C."/>
            <person name="Rozas J."/>
            <person name="Rubenfield M.J."/>
            <person name="Ruiz A."/>
            <person name="Russo S."/>
            <person name="Salzberg S.L."/>
            <person name="Sanchez-Gracia A."/>
            <person name="Saranga D.J."/>
            <person name="Sato H."/>
            <person name="Schaeffer S.W."/>
            <person name="Schatz M.C."/>
            <person name="Schlenke T."/>
            <person name="Schwartz R."/>
            <person name="Segarra C."/>
            <person name="Singh R.S."/>
            <person name="Sirot L."/>
            <person name="Sirota M."/>
            <person name="Sisneros N.B."/>
            <person name="Smith C.D."/>
            <person name="Smith T.F."/>
            <person name="Spieth J."/>
            <person name="Stage D.E."/>
            <person name="Stark A."/>
            <person name="Stephan W."/>
            <person name="Strausberg R.L."/>
            <person name="Strempel S."/>
            <person name="Sturgill D."/>
            <person name="Sutton G."/>
            <person name="Sutton G.G."/>
            <person name="Tao W."/>
            <person name="Teichmann S."/>
            <person name="Tobari Y.N."/>
            <person name="Tomimura Y."/>
            <person name="Tsolas J.M."/>
            <person name="Valente V.L."/>
            <person name="Venter E."/>
            <person name="Venter J.C."/>
            <person name="Vicario S."/>
            <person name="Vieira F.G."/>
            <person name="Vilella A.J."/>
            <person name="Villasante A."/>
            <person name="Walenz B."/>
            <person name="Wang J."/>
            <person name="Wasserman M."/>
            <person name="Watts T."/>
            <person name="Wilson D."/>
            <person name="Wilson R.K."/>
            <person name="Wing R.A."/>
            <person name="Wolfner M.F."/>
            <person name="Wong A."/>
            <person name="Wong G.K."/>
            <person name="Wu C.I."/>
            <person name="Wu G."/>
            <person name="Yamamoto D."/>
            <person name="Yang H.P."/>
            <person name="Yang S.P."/>
            <person name="Yorke J.A."/>
            <person name="Yoshida K."/>
            <person name="Zdobnov E."/>
            <person name="Zhang P."/>
            <person name="Zhang Y."/>
            <person name="Zimin A.V."/>
            <person name="Baldwin J."/>
            <person name="Abdouelleil A."/>
            <person name="Abdulkadir J."/>
            <person name="Abebe A."/>
            <person name="Abera B."/>
            <person name="Abreu J."/>
            <person name="Acer S.C."/>
            <person name="Aftuck L."/>
            <person name="Alexander A."/>
            <person name="An P."/>
            <person name="Anderson E."/>
            <person name="Anderson S."/>
            <person name="Arachi H."/>
            <person name="Azer M."/>
            <person name="Bachantsang P."/>
            <person name="Barry A."/>
            <person name="Bayul T."/>
            <person name="Berlin A."/>
            <person name="Bessette D."/>
            <person name="Bloom T."/>
            <person name="Blye J."/>
            <person name="Boguslavskiy L."/>
            <person name="Bonnet C."/>
            <person name="Boukhgalter B."/>
            <person name="Bourzgui I."/>
            <person name="Brown A."/>
            <person name="Cahill P."/>
            <person name="Channer S."/>
            <person name="Cheshatsang Y."/>
            <person name="Chuda L."/>
            <person name="Citroen M."/>
            <person name="Collymore A."/>
            <person name="Cooke P."/>
            <person name="Costello M."/>
            <person name="D'Aco K."/>
            <person name="Daza R."/>
            <person name="De Haan G."/>
            <person name="DeGray S."/>
            <person name="DeMaso C."/>
            <person name="Dhargay N."/>
            <person name="Dooley K."/>
            <person name="Dooley E."/>
            <person name="Doricent M."/>
            <person name="Dorje P."/>
            <person name="Dorjee K."/>
            <person name="Dupes A."/>
            <person name="Elong R."/>
            <person name="Falk J."/>
            <person name="Farina A."/>
            <person name="Faro S."/>
            <person name="Ferguson D."/>
            <person name="Fisher S."/>
            <person name="Foley C.D."/>
            <person name="Franke A."/>
            <person name="Friedrich D."/>
            <person name="Gadbois L."/>
            <person name="Gearin G."/>
            <person name="Gearin C.R."/>
            <person name="Giannoukos G."/>
            <person name="Goode T."/>
            <person name="Graham J."/>
            <person name="Grandbois E."/>
            <person name="Grewal S."/>
            <person name="Gyaltsen K."/>
            <person name="Hafez N."/>
            <person name="Hagos B."/>
            <person name="Hall J."/>
            <person name="Henson C."/>
            <person name="Hollinger A."/>
            <person name="Honan T."/>
            <person name="Huard M.D."/>
            <person name="Hughes L."/>
            <person name="Hurhula B."/>
            <person name="Husby M.E."/>
            <person name="Kamat A."/>
            <person name="Kanga B."/>
            <person name="Kashin S."/>
            <person name="Khazanovich D."/>
            <person name="Kisner P."/>
            <person name="Lance K."/>
            <person name="Lara M."/>
            <person name="Lee W."/>
            <person name="Lennon N."/>
            <person name="Letendre F."/>
            <person name="LeVine R."/>
            <person name="Lipovsky A."/>
            <person name="Liu X."/>
            <person name="Liu J."/>
            <person name="Liu S."/>
            <person name="Lokyitsang T."/>
            <person name="Lokyitsang Y."/>
            <person name="Lubonja R."/>
            <person name="Lui A."/>
            <person name="MacDonald P."/>
            <person name="Magnisalis V."/>
            <person name="Maru K."/>
            <person name="Matthews C."/>
            <person name="McCusker W."/>
            <person name="McDonough S."/>
            <person name="Mehta T."/>
            <person name="Meldrim J."/>
            <person name="Meneus L."/>
            <person name="Mihai O."/>
            <person name="Mihalev A."/>
            <person name="Mihova T."/>
            <person name="Mittelman R."/>
            <person name="Mlenga V."/>
            <person name="Montmayeur A."/>
            <person name="Mulrain L."/>
            <person name="Navidi A."/>
            <person name="Naylor J."/>
            <person name="Negash T."/>
            <person name="Nguyen T."/>
            <person name="Nguyen N."/>
            <person name="Nicol R."/>
            <person name="Norbu C."/>
            <person name="Norbu N."/>
            <person name="Novod N."/>
            <person name="O'Neill B."/>
            <person name="Osman S."/>
            <person name="Markiewicz E."/>
            <person name="Oyono O.L."/>
            <person name="Patti C."/>
            <person name="Phunkhang P."/>
            <person name="Pierre F."/>
            <person name="Priest M."/>
            <person name="Raghuraman S."/>
            <person name="Rege F."/>
            <person name="Reyes R."/>
            <person name="Rise C."/>
            <person name="Rogov P."/>
            <person name="Ross K."/>
            <person name="Ryan E."/>
            <person name="Settipalli S."/>
            <person name="Shea T."/>
            <person name="Sherpa N."/>
            <person name="Shi L."/>
            <person name="Shih D."/>
            <person name="Sparrow T."/>
            <person name="Spaulding J."/>
            <person name="Stalker J."/>
            <person name="Stange-Thomann N."/>
            <person name="Stavropoulos S."/>
            <person name="Stone C."/>
            <person name="Strader C."/>
            <person name="Tesfaye S."/>
            <person name="Thomson T."/>
            <person name="Thoulutsang Y."/>
            <person name="Thoulutsang D."/>
            <person name="Topham K."/>
            <person name="Topping I."/>
            <person name="Tsamla T."/>
            <person name="Vassiliev H."/>
            <person name="Vo A."/>
            <person name="Wangchuk T."/>
            <person name="Wangdi T."/>
            <person name="Weiand M."/>
            <person name="Wilkinson J."/>
            <person name="Wilson A."/>
            <person name="Yadav S."/>
            <person name="Young G."/>
            <person name="Yu Q."/>
            <person name="Zembek L."/>
            <person name="Zhong D."/>
            <person name="Zimmer A."/>
            <person name="Zwirko Z."/>
            <person name="Jaffe D.B."/>
            <person name="Alvarez P."/>
            <person name="Brockman W."/>
            <person name="Butler J."/>
            <person name="Chin C."/>
            <person name="Gnerre S."/>
            <person name="Grabherr M."/>
            <person name="Kleber M."/>
            <person name="Mauceli E."/>
            <person name="MacCallum I."/>
        </authorList>
    </citation>
    <scope>NUCLEOTIDE SEQUENCE [LARGE SCALE GENOMIC DNA]</scope>
    <source>
        <strain evidence="3">Tucson 15081-1352.22</strain>
    </source>
</reference>
<sequence>MEETYNNASDMDISETNQSQQRFRKRRITIDQSPIPIKRLKMSIRAYILMYMTWMLFGNTSGKATNSK</sequence>
<feature type="compositionally biased region" description="Polar residues" evidence="1">
    <location>
        <begin position="1"/>
        <end position="21"/>
    </location>
</feature>
<name>B4L3H1_DROMO</name>
<dbReference type="Proteomes" id="UP000009192">
    <property type="component" value="Unassembled WGS sequence"/>
</dbReference>
<accession>B4L3H1</accession>
<dbReference type="InParanoid" id="B4L3H1"/>
<feature type="region of interest" description="Disordered" evidence="1">
    <location>
        <begin position="1"/>
        <end position="26"/>
    </location>
</feature>
<dbReference type="KEGG" id="dmo:Dmoj_GI15046"/>
<protein>
    <submittedName>
        <fullName evidence="2">Uncharacterized protein</fullName>
    </submittedName>
</protein>
<dbReference type="HOGENOM" id="CLU_2796640_0_0_1"/>
<dbReference type="EMBL" id="CH933810">
    <property type="protein sequence ID" value="EDW07099.1"/>
    <property type="molecule type" value="Genomic_DNA"/>
</dbReference>
<evidence type="ECO:0000313" key="2">
    <source>
        <dbReference type="EMBL" id="EDW07099.1"/>
    </source>
</evidence>
<dbReference type="AlphaFoldDB" id="B4L3H1"/>